<keyword evidence="2" id="KW-0378">Hydrolase</keyword>
<dbReference type="InterPro" id="IPR002018">
    <property type="entry name" value="CarbesteraseB"/>
</dbReference>
<feature type="domain" description="Carboxylesterase type B" evidence="4">
    <location>
        <begin position="85"/>
        <end position="603"/>
    </location>
</feature>
<evidence type="ECO:0000256" key="2">
    <source>
        <dbReference type="ARBA" id="ARBA00022801"/>
    </source>
</evidence>
<protein>
    <submittedName>
        <fullName evidence="5">Lipase 1</fullName>
    </submittedName>
</protein>
<dbReference type="PANTHER" id="PTHR11559">
    <property type="entry name" value="CARBOXYLESTERASE"/>
    <property type="match status" value="1"/>
</dbReference>
<dbReference type="InterPro" id="IPR029058">
    <property type="entry name" value="AB_hydrolase_fold"/>
</dbReference>
<gene>
    <name evidence="5" type="ORF">QBC34DRAFT_69472</name>
</gene>
<comment type="caution">
    <text evidence="5">The sequence shown here is derived from an EMBL/GenBank/DDBJ whole genome shotgun (WGS) entry which is preliminary data.</text>
</comment>
<organism evidence="5 6">
    <name type="scientific">Podospora aff. communis PSN243</name>
    <dbReference type="NCBI Taxonomy" id="3040156"/>
    <lineage>
        <taxon>Eukaryota</taxon>
        <taxon>Fungi</taxon>
        <taxon>Dikarya</taxon>
        <taxon>Ascomycota</taxon>
        <taxon>Pezizomycotina</taxon>
        <taxon>Sordariomycetes</taxon>
        <taxon>Sordariomycetidae</taxon>
        <taxon>Sordariales</taxon>
        <taxon>Podosporaceae</taxon>
        <taxon>Podospora</taxon>
    </lineage>
</organism>
<evidence type="ECO:0000256" key="1">
    <source>
        <dbReference type="ARBA" id="ARBA00005964"/>
    </source>
</evidence>
<accession>A0AAV9H4A0</accession>
<evidence type="ECO:0000256" key="3">
    <source>
        <dbReference type="SAM" id="MobiDB-lite"/>
    </source>
</evidence>
<comment type="similarity">
    <text evidence="1">Belongs to the type-B carboxylesterase/lipase family.</text>
</comment>
<dbReference type="SUPFAM" id="SSF53474">
    <property type="entry name" value="alpha/beta-Hydrolases"/>
    <property type="match status" value="1"/>
</dbReference>
<dbReference type="EMBL" id="MU865914">
    <property type="protein sequence ID" value="KAK4455515.1"/>
    <property type="molecule type" value="Genomic_DNA"/>
</dbReference>
<evidence type="ECO:0000313" key="5">
    <source>
        <dbReference type="EMBL" id="KAK4455515.1"/>
    </source>
</evidence>
<keyword evidence="6" id="KW-1185">Reference proteome</keyword>
<dbReference type="Pfam" id="PF00135">
    <property type="entry name" value="COesterase"/>
    <property type="match status" value="1"/>
</dbReference>
<reference evidence="5" key="1">
    <citation type="journal article" date="2023" name="Mol. Phylogenet. Evol.">
        <title>Genome-scale phylogeny and comparative genomics of the fungal order Sordariales.</title>
        <authorList>
            <person name="Hensen N."/>
            <person name="Bonometti L."/>
            <person name="Westerberg I."/>
            <person name="Brannstrom I.O."/>
            <person name="Guillou S."/>
            <person name="Cros-Aarteil S."/>
            <person name="Calhoun S."/>
            <person name="Haridas S."/>
            <person name="Kuo A."/>
            <person name="Mondo S."/>
            <person name="Pangilinan J."/>
            <person name="Riley R."/>
            <person name="LaButti K."/>
            <person name="Andreopoulos B."/>
            <person name="Lipzen A."/>
            <person name="Chen C."/>
            <person name="Yan M."/>
            <person name="Daum C."/>
            <person name="Ng V."/>
            <person name="Clum A."/>
            <person name="Steindorff A."/>
            <person name="Ohm R.A."/>
            <person name="Martin F."/>
            <person name="Silar P."/>
            <person name="Natvig D.O."/>
            <person name="Lalanne C."/>
            <person name="Gautier V."/>
            <person name="Ament-Velasquez S.L."/>
            <person name="Kruys A."/>
            <person name="Hutchinson M.I."/>
            <person name="Powell A.J."/>
            <person name="Barry K."/>
            <person name="Miller A.N."/>
            <person name="Grigoriev I.V."/>
            <person name="Debuchy R."/>
            <person name="Gladieux P."/>
            <person name="Hiltunen Thoren M."/>
            <person name="Johannesson H."/>
        </authorList>
    </citation>
    <scope>NUCLEOTIDE SEQUENCE</scope>
    <source>
        <strain evidence="5">PSN243</strain>
    </source>
</reference>
<dbReference type="Proteomes" id="UP001321760">
    <property type="component" value="Unassembled WGS sequence"/>
</dbReference>
<name>A0AAV9H4A0_9PEZI</name>
<dbReference type="AlphaFoldDB" id="A0AAV9H4A0"/>
<dbReference type="PROSITE" id="PS00122">
    <property type="entry name" value="CARBOXYLESTERASE_B_1"/>
    <property type="match status" value="1"/>
</dbReference>
<dbReference type="GO" id="GO:0016787">
    <property type="term" value="F:hydrolase activity"/>
    <property type="evidence" value="ECO:0007669"/>
    <property type="project" value="UniProtKB-KW"/>
</dbReference>
<dbReference type="Gene3D" id="3.40.50.1820">
    <property type="entry name" value="alpha/beta hydrolase"/>
    <property type="match status" value="1"/>
</dbReference>
<proteinExistence type="inferred from homology"/>
<feature type="region of interest" description="Disordered" evidence="3">
    <location>
        <begin position="59"/>
        <end position="88"/>
    </location>
</feature>
<reference evidence="5" key="2">
    <citation type="submission" date="2023-05" db="EMBL/GenBank/DDBJ databases">
        <authorList>
            <consortium name="Lawrence Berkeley National Laboratory"/>
            <person name="Steindorff A."/>
            <person name="Hensen N."/>
            <person name="Bonometti L."/>
            <person name="Westerberg I."/>
            <person name="Brannstrom I.O."/>
            <person name="Guillou S."/>
            <person name="Cros-Aarteil S."/>
            <person name="Calhoun S."/>
            <person name="Haridas S."/>
            <person name="Kuo A."/>
            <person name="Mondo S."/>
            <person name="Pangilinan J."/>
            <person name="Riley R."/>
            <person name="Labutti K."/>
            <person name="Andreopoulos B."/>
            <person name="Lipzen A."/>
            <person name="Chen C."/>
            <person name="Yanf M."/>
            <person name="Daum C."/>
            <person name="Ng V."/>
            <person name="Clum A."/>
            <person name="Ohm R."/>
            <person name="Martin F."/>
            <person name="Silar P."/>
            <person name="Natvig D."/>
            <person name="Lalanne C."/>
            <person name="Gautier V."/>
            <person name="Ament-Velasquez S.L."/>
            <person name="Kruys A."/>
            <person name="Hutchinson M.I."/>
            <person name="Powell A.J."/>
            <person name="Barry K."/>
            <person name="Miller A.N."/>
            <person name="Grigoriev I.V."/>
            <person name="Debuchy R."/>
            <person name="Gladieux P."/>
            <person name="Thoren M.H."/>
            <person name="Johannesson H."/>
        </authorList>
    </citation>
    <scope>NUCLEOTIDE SEQUENCE</scope>
    <source>
        <strain evidence="5">PSN243</strain>
    </source>
</reference>
<evidence type="ECO:0000259" key="4">
    <source>
        <dbReference type="Pfam" id="PF00135"/>
    </source>
</evidence>
<evidence type="ECO:0000313" key="6">
    <source>
        <dbReference type="Proteomes" id="UP001321760"/>
    </source>
</evidence>
<dbReference type="InterPro" id="IPR050309">
    <property type="entry name" value="Type-B_Carboxylest/Lipase"/>
</dbReference>
<sequence>MCSPLRYLFKRAAARARGDSGRPSSPFLSARWLSALAVLALVTLYYLSASRYHLHLPLPTTPDLGAPKQPTTTMGPPKPTARPSQPAVTLKQGKYIGSVILASSHFPRPIDAFRGIPFAQDTSGPNRFRPPQPLPASDKTFDALRFGKFCPRDNFLRGDAGEDCLNLNVYRPSSGGVTDAAVNGASKGGLLPVIVYVHGGAFNSGAGIERNMASFVSWAEQPMVGINFNYRVGALGFLPSEVTAREGLLNLGLRDQQALFEWVKENVEAFGGDPENVTIMGLSAGAHSVGHHLMYYARREEKPPFAKAIMESGATTARAVFWPTHPRHLVQFREFLAAAGLGAVPEEEIFDRLRELPVLDIMKASRALWDRYARSVTWPFQPVIDAPHPLANSSQPDPEKGPAPPILIPDLPINSWRQGKHLRIPVMTGYQTNEGTIFIPHEADTNEEFRNFFTTLIPGFSAGDLDALERLYPDPVTDPSSPYKAVPAGKGAQFSRLDAAYSHYAYICPVIQTAHFLSFDPSNKSPVFLYRYAATGAWGTANHGDEAPVVAHDMGLLGSERLPGLTAVSDVMHGAWARFIASKAGTPNPAPETDIDVDWPAFDSPFPLEQADAAWKGVVKRGETPAPGKGRKVVFGEGNDERGVVAERHLGWMGAQRGDQHKGIPVKQEQLTDVEIAACRFWWGRVELSEGLGTRRKEVKL</sequence>
<dbReference type="InterPro" id="IPR019826">
    <property type="entry name" value="Carboxylesterase_B_AS"/>
</dbReference>